<evidence type="ECO:0000313" key="5">
    <source>
        <dbReference type="Proteomes" id="UP001177595"/>
    </source>
</evidence>
<dbReference type="GO" id="GO:0019062">
    <property type="term" value="P:virion attachment to host cell"/>
    <property type="evidence" value="ECO:0007669"/>
    <property type="project" value="InterPro"/>
</dbReference>
<dbReference type="InterPro" id="IPR005068">
    <property type="entry name" value="Phage_lambda_Stf-r2"/>
</dbReference>
<dbReference type="InterPro" id="IPR051934">
    <property type="entry name" value="Phage_Tail_Fiber_Structural"/>
</dbReference>
<sequence>MESHANSRNHPDATLAAKGFVQLSNATYSQDESTAATPKLVNDRVNAVVDNAPSDLDTLNKLAQAISNNPKFAESVTQLLSQKLAKNENGADIPDKNQFLKNLGLTETIKLAKNATPNHRKINGKTLTQDVQLTATDVHAITPEILRVEIPVGVPLPWPTEKPPAGWRICNGESFDKKQCPLLALAYPSGKLPDLRGEFIRGWDAGRKVDTGRNILSAQGDAIRNITGRIGYARQGWGAPPVLADGAFRIDKKHNAAVHGGESDDWGSVSSFNASRVVPTANENRPRNIAFNYIVRAA</sequence>
<evidence type="ECO:0000313" key="4">
    <source>
        <dbReference type="EMBL" id="WGM01016.1"/>
    </source>
</evidence>
<dbReference type="InterPro" id="IPR011083">
    <property type="entry name" value="Phage_tail_collar_dom"/>
</dbReference>
<dbReference type="PANTHER" id="PTHR35191:SF1">
    <property type="entry name" value="PROPHAGE SIDE TAIL FIBER PROTEIN HOMOLOG STFQ-RELATED"/>
    <property type="match status" value="1"/>
</dbReference>
<dbReference type="Pfam" id="PF07484">
    <property type="entry name" value="Collar"/>
    <property type="match status" value="1"/>
</dbReference>
<dbReference type="Proteomes" id="UP001177595">
    <property type="component" value="Chromosome"/>
</dbReference>
<gene>
    <name evidence="4" type="ORF">QE210_14375</name>
</gene>
<dbReference type="PANTHER" id="PTHR35191">
    <property type="entry name" value="PROPHAGE SIDE TAIL FIBER PROTEIN HOMOLOG STFQ-RELATED"/>
    <property type="match status" value="1"/>
</dbReference>
<evidence type="ECO:0000256" key="2">
    <source>
        <dbReference type="ARBA" id="ARBA00022581"/>
    </source>
</evidence>
<dbReference type="InterPro" id="IPR037053">
    <property type="entry name" value="Phage_tail_collar_dom_sf"/>
</dbReference>
<dbReference type="AlphaFoldDB" id="A0AA95GNQ4"/>
<evidence type="ECO:0000259" key="3">
    <source>
        <dbReference type="Pfam" id="PF07484"/>
    </source>
</evidence>
<accession>A0AA95GNQ4</accession>
<evidence type="ECO:0000256" key="1">
    <source>
        <dbReference type="ARBA" id="ARBA00004328"/>
    </source>
</evidence>
<organism evidence="4 5">
    <name type="scientific">Arsenophonus nasoniae</name>
    <name type="common">son-killer infecting Nasonia vitripennis</name>
    <dbReference type="NCBI Taxonomy" id="638"/>
    <lineage>
        <taxon>Bacteria</taxon>
        <taxon>Pseudomonadati</taxon>
        <taxon>Pseudomonadota</taxon>
        <taxon>Gammaproteobacteria</taxon>
        <taxon>Enterobacterales</taxon>
        <taxon>Morganellaceae</taxon>
        <taxon>Arsenophonus</taxon>
    </lineage>
</organism>
<dbReference type="Pfam" id="PF03406">
    <property type="entry name" value="Phage_fiber_2"/>
    <property type="match status" value="1"/>
</dbReference>
<dbReference type="RefSeq" id="WP_280624607.1">
    <property type="nucleotide sequence ID" value="NZ_CP123504.1"/>
</dbReference>
<proteinExistence type="predicted"/>
<protein>
    <submittedName>
        <fullName evidence="4">Tail fiber protein</fullName>
    </submittedName>
</protein>
<name>A0AA95GNQ4_9GAMM</name>
<reference evidence="4" key="1">
    <citation type="submission" date="2023-04" db="EMBL/GenBank/DDBJ databases">
        <title>Genome dynamics across the evolutionary transition to endosymbiosis.</title>
        <authorList>
            <person name="Siozios S."/>
            <person name="Nadal-Jimenez P."/>
            <person name="Azagi T."/>
            <person name="Sprong H."/>
            <person name="Frost C.L."/>
            <person name="Parratt S.R."/>
            <person name="Taylor G."/>
            <person name="Brettell L."/>
            <person name="Lew K.C."/>
            <person name="Croft L."/>
            <person name="King K.C."/>
            <person name="Brockhurst M.A."/>
            <person name="Hypsa V."/>
            <person name="Novakova E."/>
            <person name="Darby A.C."/>
            <person name="Hurst G.D.D."/>
        </authorList>
    </citation>
    <scope>NUCLEOTIDE SEQUENCE</scope>
    <source>
        <strain evidence="4">APv</strain>
    </source>
</reference>
<comment type="subcellular location">
    <subcellularLocation>
        <location evidence="1">Virion</location>
    </subcellularLocation>
</comment>
<dbReference type="Gene3D" id="3.90.1340.10">
    <property type="entry name" value="Phage tail collar domain"/>
    <property type="match status" value="1"/>
</dbReference>
<dbReference type="GO" id="GO:0046718">
    <property type="term" value="P:symbiont entry into host cell"/>
    <property type="evidence" value="ECO:0007669"/>
    <property type="project" value="InterPro"/>
</dbReference>
<dbReference type="EMBL" id="CP123504">
    <property type="protein sequence ID" value="WGM01016.1"/>
    <property type="molecule type" value="Genomic_DNA"/>
</dbReference>
<keyword evidence="2" id="KW-0945">Host-virus interaction</keyword>
<dbReference type="SUPFAM" id="SSF88874">
    <property type="entry name" value="Receptor-binding domain of short tail fibre protein gp12"/>
    <property type="match status" value="1"/>
</dbReference>
<feature type="domain" description="Phage tail collar" evidence="3">
    <location>
        <begin position="153"/>
        <end position="200"/>
    </location>
</feature>